<dbReference type="CDD" id="cd21138">
    <property type="entry name" value="McdB-like"/>
    <property type="match status" value="1"/>
</dbReference>
<evidence type="ECO:0000313" key="1">
    <source>
        <dbReference type="EMBL" id="NEU76819.1"/>
    </source>
</evidence>
<dbReference type="Proteomes" id="UP000031549">
    <property type="component" value="Unassembled WGS sequence"/>
</dbReference>
<proteinExistence type="predicted"/>
<dbReference type="AlphaFoldDB" id="A0A846HIW5"/>
<comment type="caution">
    <text evidence="1">The sequence shown here is derived from an EMBL/GenBank/DDBJ whole genome shotgun (WGS) entry which is preliminary data.</text>
</comment>
<organism evidence="1 2">
    <name type="scientific">Hassallia byssoidea VB512170</name>
    <dbReference type="NCBI Taxonomy" id="1304833"/>
    <lineage>
        <taxon>Bacteria</taxon>
        <taxon>Bacillati</taxon>
        <taxon>Cyanobacteriota</taxon>
        <taxon>Cyanophyceae</taxon>
        <taxon>Nostocales</taxon>
        <taxon>Tolypothrichaceae</taxon>
        <taxon>Hassallia</taxon>
    </lineage>
</organism>
<keyword evidence="2" id="KW-1185">Reference proteome</keyword>
<dbReference type="EMBL" id="JTCM02000134">
    <property type="protein sequence ID" value="NEU76819.1"/>
    <property type="molecule type" value="Genomic_DNA"/>
</dbReference>
<dbReference type="InterPro" id="IPR049816">
    <property type="entry name" value="McdB"/>
</dbReference>
<gene>
    <name evidence="1" type="ORF">PI95_031005</name>
</gene>
<sequence>MNLLDEIRSRATQPTVPPRQDVLQQPTTDTLTELSATDAVQQPTEVSELKRLEELLANFPEIAARIPVRLETPIKDELDELCNREKVTIETLLEAFYVTCFDKESVMKQVVKEAKKRLKSRKEAGNIRSSLTKLHNLTKK</sequence>
<dbReference type="Pfam" id="PF26392">
    <property type="entry name" value="McdB"/>
    <property type="match status" value="1"/>
</dbReference>
<dbReference type="RefSeq" id="WP_039744906.1">
    <property type="nucleotide sequence ID" value="NZ_JTCM02000134.1"/>
</dbReference>
<evidence type="ECO:0000313" key="2">
    <source>
        <dbReference type="Proteomes" id="UP000031549"/>
    </source>
</evidence>
<reference evidence="1 2" key="1">
    <citation type="journal article" date="2015" name="Genome Announc.">
        <title>Draft Genome Sequence of Cyanobacterium Hassallia byssoidea Strain VB512170, Isolated from Monuments in India.</title>
        <authorList>
            <person name="Singh D."/>
            <person name="Chandrababunaidu M.M."/>
            <person name="Panda A."/>
            <person name="Sen D."/>
            <person name="Bhattacharyya S."/>
            <person name="Adhikary S.P."/>
            <person name="Tripathy S."/>
        </authorList>
    </citation>
    <scope>NUCLEOTIDE SEQUENCE [LARGE SCALE GENOMIC DNA]</scope>
    <source>
        <strain evidence="1 2">VB512170</strain>
    </source>
</reference>
<accession>A0A846HIW5</accession>
<protein>
    <submittedName>
        <fullName evidence="1">Uncharacterized protein</fullName>
    </submittedName>
</protein>
<name>A0A846HIW5_9CYAN</name>